<dbReference type="EMBL" id="CP116346">
    <property type="protein sequence ID" value="WIT12660.1"/>
    <property type="molecule type" value="Genomic_DNA"/>
</dbReference>
<dbReference type="PIRSF" id="PIRSF029644">
    <property type="entry name" value="UCP029644"/>
    <property type="match status" value="1"/>
</dbReference>
<dbReference type="Pfam" id="PF04773">
    <property type="entry name" value="FecR"/>
    <property type="match status" value="1"/>
</dbReference>
<dbReference type="PANTHER" id="PTHR38731:SF1">
    <property type="entry name" value="FECR PROTEIN DOMAIN-CONTAINING PROTEIN"/>
    <property type="match status" value="1"/>
</dbReference>
<evidence type="ECO:0000313" key="3">
    <source>
        <dbReference type="EMBL" id="WIT12660.1"/>
    </source>
</evidence>
<feature type="domain" description="FecR protein" evidence="2">
    <location>
        <begin position="118"/>
        <end position="219"/>
    </location>
</feature>
<gene>
    <name evidence="3" type="ORF">PFX98_03350</name>
</gene>
<feature type="chain" id="PRO_5041692635" evidence="1">
    <location>
        <begin position="21"/>
        <end position="533"/>
    </location>
</feature>
<organism evidence="3 4">
    <name type="scientific">Paucibacter sediminis</name>
    <dbReference type="NCBI Taxonomy" id="3019553"/>
    <lineage>
        <taxon>Bacteria</taxon>
        <taxon>Pseudomonadati</taxon>
        <taxon>Pseudomonadota</taxon>
        <taxon>Betaproteobacteria</taxon>
        <taxon>Burkholderiales</taxon>
        <taxon>Sphaerotilaceae</taxon>
        <taxon>Roseateles</taxon>
    </lineage>
</organism>
<protein>
    <submittedName>
        <fullName evidence="3">FecR domain-containing protein</fullName>
    </submittedName>
</protein>
<dbReference type="InterPro" id="IPR013783">
    <property type="entry name" value="Ig-like_fold"/>
</dbReference>
<dbReference type="InterPro" id="IPR006860">
    <property type="entry name" value="FecR"/>
</dbReference>
<dbReference type="Gene3D" id="2.60.120.1440">
    <property type="match status" value="1"/>
</dbReference>
<keyword evidence="1" id="KW-0732">Signal</keyword>
<dbReference type="PANTHER" id="PTHR38731">
    <property type="entry name" value="LIPL45-RELATED LIPOPROTEIN-RELATED"/>
    <property type="match status" value="1"/>
</dbReference>
<dbReference type="Proteomes" id="UP001177769">
    <property type="component" value="Chromosome"/>
</dbReference>
<sequence length="533" mass="57695">MRASVKLAGAMLLTACAAGAQTPAEADWRYRIAVGDTLIALTETFLQPGHSWRELQKLNHVADPLRLPPGGQLRMPVAWLKREASVAQTLFVQGQVMLSRPQQEEQRLQIGAELRSGDRLRSAAQSSASLRFADGSRLLIPPLSDLTLEQLLVYGRSAIPSVQLRLHQGGADSQVQPTQGRVPHYEIRTPSINLGVRGTEFRAQVDGALARLQVLSGTVAADGQAVPAGMGLLADGQGRPRGAALLAAPDLAGLPGLIERLPLRFAWPSQGAAGGWRAQVFARGDFTRLLLDQRGSAAQASWADDLPDGDYTLRLRAIDALGLEGQAADHAFRLKARPEPPFIQGPAPAARLYGEAAELSWTLNTQARAYRLQIARDPGFGELVLEQAALADSRHRAALPPGVYHWRLASLAADQGPWSEAQRFELRPMPPSPAAAEPDLSGDGLQLRWRAEAGVARYELQWAGDAAFSQGLQSFASEQPALSLPRPGPGRYYLRMRCLDADGQAGPWGQVQLIEVPYPRWLWLLPLGLLLAL</sequence>
<evidence type="ECO:0000313" key="4">
    <source>
        <dbReference type="Proteomes" id="UP001177769"/>
    </source>
</evidence>
<dbReference type="InterPro" id="IPR016930">
    <property type="entry name" value="UCP029644"/>
</dbReference>
<accession>A0AA95NCJ1</accession>
<reference evidence="3" key="1">
    <citation type="submission" date="2023-01" db="EMBL/GenBank/DDBJ databases">
        <title>Whole genome sequence of Paucibacter sp. S2-9 isolated from pond sediment.</title>
        <authorList>
            <person name="Jung J.Y."/>
        </authorList>
    </citation>
    <scope>NUCLEOTIDE SEQUENCE</scope>
    <source>
        <strain evidence="3">S2-9</strain>
    </source>
</reference>
<dbReference type="AlphaFoldDB" id="A0AA95NCJ1"/>
<keyword evidence="4" id="KW-1185">Reference proteome</keyword>
<dbReference type="RefSeq" id="WP_285233761.1">
    <property type="nucleotide sequence ID" value="NZ_CP116346.1"/>
</dbReference>
<proteinExistence type="predicted"/>
<evidence type="ECO:0000256" key="1">
    <source>
        <dbReference type="SAM" id="SignalP"/>
    </source>
</evidence>
<dbReference type="Gene3D" id="2.60.40.10">
    <property type="entry name" value="Immunoglobulins"/>
    <property type="match status" value="2"/>
</dbReference>
<name>A0AA95NCJ1_9BURK</name>
<feature type="signal peptide" evidence="1">
    <location>
        <begin position="1"/>
        <end position="20"/>
    </location>
</feature>
<evidence type="ECO:0000259" key="2">
    <source>
        <dbReference type="Pfam" id="PF04773"/>
    </source>
</evidence>
<dbReference type="KEGG" id="pais:PFX98_03350"/>